<dbReference type="Proteomes" id="UP000596660">
    <property type="component" value="Unplaced"/>
</dbReference>
<organism evidence="1 2">
    <name type="scientific">Chenopodium quinoa</name>
    <name type="common">Quinoa</name>
    <dbReference type="NCBI Taxonomy" id="63459"/>
    <lineage>
        <taxon>Eukaryota</taxon>
        <taxon>Viridiplantae</taxon>
        <taxon>Streptophyta</taxon>
        <taxon>Embryophyta</taxon>
        <taxon>Tracheophyta</taxon>
        <taxon>Spermatophyta</taxon>
        <taxon>Magnoliopsida</taxon>
        <taxon>eudicotyledons</taxon>
        <taxon>Gunneridae</taxon>
        <taxon>Pentapetalae</taxon>
        <taxon>Caryophyllales</taxon>
        <taxon>Chenopodiaceae</taxon>
        <taxon>Chenopodioideae</taxon>
        <taxon>Atripliceae</taxon>
        <taxon>Chenopodium</taxon>
    </lineage>
</organism>
<accession>A0A803MJD2</accession>
<dbReference type="EnsemblPlants" id="AUR62030378-RA">
    <property type="protein sequence ID" value="AUR62030378-RA:cds"/>
    <property type="gene ID" value="AUR62030378"/>
</dbReference>
<dbReference type="AlphaFoldDB" id="A0A803MJD2"/>
<keyword evidence="2" id="KW-1185">Reference proteome</keyword>
<reference evidence="1" key="2">
    <citation type="submission" date="2021-03" db="UniProtKB">
        <authorList>
            <consortium name="EnsemblPlants"/>
        </authorList>
    </citation>
    <scope>IDENTIFICATION</scope>
</reference>
<evidence type="ECO:0000313" key="2">
    <source>
        <dbReference type="Proteomes" id="UP000596660"/>
    </source>
</evidence>
<evidence type="ECO:0000313" key="1">
    <source>
        <dbReference type="EnsemblPlants" id="AUR62030378-RA:cds"/>
    </source>
</evidence>
<proteinExistence type="predicted"/>
<protein>
    <submittedName>
        <fullName evidence="1">Uncharacterized protein</fullName>
    </submittedName>
</protein>
<name>A0A803MJD2_CHEQI</name>
<sequence>MAEKIIAKAVKLENPDADFETLKDLMAKAKPDDEVPYLGPETYVRLYQKGPTVEGVKWGVAWANGDDSTARPTGPVDWNVVEVKLGMSGNKSEYTDPILGGEVVATIDGLQSYAQFR</sequence>
<reference evidence="1" key="1">
    <citation type="journal article" date="2017" name="Nature">
        <title>The genome of Chenopodium quinoa.</title>
        <authorList>
            <person name="Jarvis D.E."/>
            <person name="Ho Y.S."/>
            <person name="Lightfoot D.J."/>
            <person name="Schmoeckel S.M."/>
            <person name="Li B."/>
            <person name="Borm T.J.A."/>
            <person name="Ohyanagi H."/>
            <person name="Mineta K."/>
            <person name="Michell C.T."/>
            <person name="Saber N."/>
            <person name="Kharbatia N.M."/>
            <person name="Rupper R.R."/>
            <person name="Sharp A.R."/>
            <person name="Dally N."/>
            <person name="Boughton B.A."/>
            <person name="Woo Y.H."/>
            <person name="Gao G."/>
            <person name="Schijlen E.G.W.M."/>
            <person name="Guo X."/>
            <person name="Momin A.A."/>
            <person name="Negrao S."/>
            <person name="Al-Babili S."/>
            <person name="Gehring C."/>
            <person name="Roessner U."/>
            <person name="Jung C."/>
            <person name="Murphy K."/>
            <person name="Arold S.T."/>
            <person name="Gojobori T."/>
            <person name="van der Linden C.G."/>
            <person name="van Loo E.N."/>
            <person name="Jellen E.N."/>
            <person name="Maughan P.J."/>
            <person name="Tester M."/>
        </authorList>
    </citation>
    <scope>NUCLEOTIDE SEQUENCE [LARGE SCALE GENOMIC DNA]</scope>
    <source>
        <strain evidence="1">cv. PI 614886</strain>
    </source>
</reference>
<dbReference type="Gramene" id="AUR62030378-RA">
    <property type="protein sequence ID" value="AUR62030378-RA:cds"/>
    <property type="gene ID" value="AUR62030378"/>
</dbReference>